<keyword evidence="24" id="KW-0547">Nucleotide-binding</keyword>
<dbReference type="GO" id="GO:0005776">
    <property type="term" value="C:autophagosome"/>
    <property type="evidence" value="ECO:0007669"/>
    <property type="project" value="UniProtKB-SubCell"/>
</dbReference>
<evidence type="ECO:0000313" key="30">
    <source>
        <dbReference type="WBParaSite" id="jg11034"/>
    </source>
</evidence>
<dbReference type="PROSITE" id="PS50082">
    <property type="entry name" value="WD_REPEATS_2"/>
    <property type="match status" value="2"/>
</dbReference>
<evidence type="ECO:0000256" key="16">
    <source>
        <dbReference type="ARBA" id="ARBA00022763"/>
    </source>
</evidence>
<evidence type="ECO:0000256" key="26">
    <source>
        <dbReference type="SAM" id="MobiDB-lite"/>
    </source>
</evidence>
<dbReference type="InterPro" id="IPR036322">
    <property type="entry name" value="WD40_repeat_dom_sf"/>
</dbReference>
<dbReference type="CDD" id="cd16656">
    <property type="entry name" value="RING-Ubox_PRP19"/>
    <property type="match status" value="1"/>
</dbReference>
<feature type="compositionally biased region" description="Polar residues" evidence="26">
    <location>
        <begin position="1"/>
        <end position="14"/>
    </location>
</feature>
<dbReference type="InterPro" id="IPR015943">
    <property type="entry name" value="WD40/YVTN_repeat-like_dom_sf"/>
</dbReference>
<dbReference type="InterPro" id="IPR038959">
    <property type="entry name" value="Prp19"/>
</dbReference>
<comment type="function">
    <text evidence="25">Ubiquitin-protein ligase which is mainly involved pre-mRNA splicing and DNA repair. Required for pre-mRNA splicing as component of the spliceosome.</text>
</comment>
<evidence type="ECO:0000256" key="24">
    <source>
        <dbReference type="PROSITE-ProRule" id="PRU10141"/>
    </source>
</evidence>
<evidence type="ECO:0000256" key="7">
    <source>
        <dbReference type="ARBA" id="ARBA00006388"/>
    </source>
</evidence>
<evidence type="ECO:0000256" key="8">
    <source>
        <dbReference type="ARBA" id="ARBA00012483"/>
    </source>
</evidence>
<proteinExistence type="inferred from homology"/>
<dbReference type="FunFam" id="1.50.40.10:FF:000146">
    <property type="entry name" value="Uncharacterized protein, isoform B"/>
    <property type="match status" value="1"/>
</dbReference>
<dbReference type="SUPFAM" id="SSF50978">
    <property type="entry name" value="WD40 repeat-like"/>
    <property type="match status" value="1"/>
</dbReference>
<dbReference type="PANTHER" id="PTHR43995">
    <property type="entry name" value="PRE-MRNA-PROCESSING FACTOR 19"/>
    <property type="match status" value="1"/>
</dbReference>
<dbReference type="PROSITE" id="PS50294">
    <property type="entry name" value="WD_REPEATS_REGION"/>
    <property type="match status" value="2"/>
</dbReference>
<dbReference type="InterPro" id="IPR018108">
    <property type="entry name" value="MCP_transmembrane"/>
</dbReference>
<dbReference type="PROSITE" id="PS51698">
    <property type="entry name" value="U_BOX"/>
    <property type="match status" value="1"/>
</dbReference>
<evidence type="ECO:0000256" key="19">
    <source>
        <dbReference type="ARBA" id="ARBA00023187"/>
    </source>
</evidence>
<name>A0A915CQF8_9BILA</name>
<evidence type="ECO:0000256" key="14">
    <source>
        <dbReference type="ARBA" id="ARBA00022728"/>
    </source>
</evidence>
<accession>A0A915CQF8</accession>
<evidence type="ECO:0000256" key="2">
    <source>
        <dbReference type="ARBA" id="ARBA00004123"/>
    </source>
</evidence>
<dbReference type="SUPFAM" id="SSF57850">
    <property type="entry name" value="RING/U-box"/>
    <property type="match status" value="1"/>
</dbReference>
<comment type="subunit">
    <text evidence="25">Homotetramer.</text>
</comment>
<dbReference type="InterPro" id="IPR023395">
    <property type="entry name" value="MCP_dom_sf"/>
</dbReference>
<keyword evidence="29" id="KW-1185">Reference proteome</keyword>
<dbReference type="InterPro" id="IPR001680">
    <property type="entry name" value="WD40_rpt"/>
</dbReference>
<feature type="repeat" description="Solcar" evidence="23">
    <location>
        <begin position="1028"/>
        <end position="1112"/>
    </location>
</feature>
<comment type="similarity">
    <text evidence="6">Belongs to the mitochondrial carrier (TC 2.A.29) family.</text>
</comment>
<keyword evidence="21 25" id="KW-0539">Nucleus</keyword>
<dbReference type="InterPro" id="IPR003613">
    <property type="entry name" value="Ubox_domain"/>
</dbReference>
<evidence type="ECO:0000256" key="17">
    <source>
        <dbReference type="ARBA" id="ARBA00022786"/>
    </source>
</evidence>
<evidence type="ECO:0000256" key="5">
    <source>
        <dbReference type="ARBA" id="ARBA00004906"/>
    </source>
</evidence>
<dbReference type="CDD" id="cd00200">
    <property type="entry name" value="WD40"/>
    <property type="match status" value="1"/>
</dbReference>
<evidence type="ECO:0000256" key="25">
    <source>
        <dbReference type="RuleBase" id="RU367101"/>
    </source>
</evidence>
<comment type="pathway">
    <text evidence="5 25">Protein modification; protein ubiquitination.</text>
</comment>
<dbReference type="InterPro" id="IPR011009">
    <property type="entry name" value="Kinase-like_dom_sf"/>
</dbReference>
<evidence type="ECO:0000256" key="11">
    <source>
        <dbReference type="ARBA" id="ARBA00022664"/>
    </source>
</evidence>
<dbReference type="SUPFAM" id="SSF103506">
    <property type="entry name" value="Mitochondrial carrier"/>
    <property type="match status" value="1"/>
</dbReference>
<keyword evidence="18 23" id="KW-0472">Membrane</keyword>
<keyword evidence="20 25" id="KW-0234">DNA repair</keyword>
<dbReference type="SMART" id="SM00320">
    <property type="entry name" value="WD40"/>
    <property type="match status" value="6"/>
</dbReference>
<keyword evidence="15" id="KW-0677">Repeat</keyword>
<feature type="region of interest" description="Disordered" evidence="26">
    <location>
        <begin position="1"/>
        <end position="21"/>
    </location>
</feature>
<keyword evidence="11 25" id="KW-0507">mRNA processing</keyword>
<dbReference type="GO" id="GO:0006281">
    <property type="term" value="P:DNA repair"/>
    <property type="evidence" value="ECO:0007669"/>
    <property type="project" value="UniProtKB-KW"/>
</dbReference>
<evidence type="ECO:0000259" key="27">
    <source>
        <dbReference type="PROSITE" id="PS50011"/>
    </source>
</evidence>
<protein>
    <recommendedName>
        <fullName evidence="9 25">Pre-mRNA-processing factor 19</fullName>
        <ecNumber evidence="8 25">2.3.2.27</ecNumber>
    </recommendedName>
</protein>
<dbReference type="InterPro" id="IPR017441">
    <property type="entry name" value="Protein_kinase_ATP_BS"/>
</dbReference>
<evidence type="ECO:0000256" key="12">
    <source>
        <dbReference type="ARBA" id="ARBA00022679"/>
    </source>
</evidence>
<feature type="binding site" evidence="24">
    <location>
        <position position="275"/>
    </location>
    <ligand>
        <name>ATP</name>
        <dbReference type="ChEBI" id="CHEBI:30616"/>
    </ligand>
</feature>
<dbReference type="GO" id="GO:0061630">
    <property type="term" value="F:ubiquitin protein ligase activity"/>
    <property type="evidence" value="ECO:0007669"/>
    <property type="project" value="UniProtKB-UniRule"/>
</dbReference>
<evidence type="ECO:0000256" key="21">
    <source>
        <dbReference type="ARBA" id="ARBA00023242"/>
    </source>
</evidence>
<dbReference type="SMART" id="SM00504">
    <property type="entry name" value="Ubox"/>
    <property type="match status" value="1"/>
</dbReference>
<keyword evidence="12 25" id="KW-0808">Transferase</keyword>
<dbReference type="WBParaSite" id="jg11034">
    <property type="protein sequence ID" value="jg11034"/>
    <property type="gene ID" value="jg11034"/>
</dbReference>
<evidence type="ECO:0000313" key="29">
    <source>
        <dbReference type="Proteomes" id="UP000887574"/>
    </source>
</evidence>
<keyword evidence="24" id="KW-0067">ATP-binding</keyword>
<dbReference type="Gene3D" id="1.50.40.10">
    <property type="entry name" value="Mitochondrial carrier domain"/>
    <property type="match status" value="1"/>
</dbReference>
<evidence type="ECO:0000259" key="28">
    <source>
        <dbReference type="PROSITE" id="PS51698"/>
    </source>
</evidence>
<dbReference type="GO" id="GO:0070534">
    <property type="term" value="P:protein K63-linked ubiquitination"/>
    <property type="evidence" value="ECO:0007669"/>
    <property type="project" value="UniProtKB-UniRule"/>
</dbReference>
<feature type="repeat" description="Solcar" evidence="23">
    <location>
        <begin position="1125"/>
        <end position="1214"/>
    </location>
</feature>
<evidence type="ECO:0000256" key="18">
    <source>
        <dbReference type="ARBA" id="ARBA00023136"/>
    </source>
</evidence>
<dbReference type="InterPro" id="IPR000719">
    <property type="entry name" value="Prot_kinase_dom"/>
</dbReference>
<feature type="region of interest" description="Disordered" evidence="26">
    <location>
        <begin position="185"/>
        <end position="210"/>
    </location>
</feature>
<dbReference type="PROSITE" id="PS00678">
    <property type="entry name" value="WD_REPEATS_1"/>
    <property type="match status" value="1"/>
</dbReference>
<evidence type="ECO:0000256" key="22">
    <source>
        <dbReference type="PROSITE-ProRule" id="PRU00221"/>
    </source>
</evidence>
<keyword evidence="17 25" id="KW-0833">Ubl conjugation pathway</keyword>
<keyword evidence="13 23" id="KW-0812">Transmembrane</keyword>
<evidence type="ECO:0000256" key="13">
    <source>
        <dbReference type="ARBA" id="ARBA00022692"/>
    </source>
</evidence>
<dbReference type="Pfam" id="PF00400">
    <property type="entry name" value="WD40"/>
    <property type="match status" value="4"/>
</dbReference>
<dbReference type="Pfam" id="PF00153">
    <property type="entry name" value="Mito_carr"/>
    <property type="match status" value="3"/>
</dbReference>
<keyword evidence="19 25" id="KW-0508">mRNA splicing</keyword>
<dbReference type="GO" id="GO:0016020">
    <property type="term" value="C:membrane"/>
    <property type="evidence" value="ECO:0007669"/>
    <property type="project" value="UniProtKB-SubCell"/>
</dbReference>
<dbReference type="PROSITE" id="PS00109">
    <property type="entry name" value="PROTEIN_KINASE_TYR"/>
    <property type="match status" value="1"/>
</dbReference>
<keyword evidence="16 25" id="KW-0227">DNA damage</keyword>
<dbReference type="PROSITE" id="PS50011">
    <property type="entry name" value="PROTEIN_KINASE_DOM"/>
    <property type="match status" value="1"/>
</dbReference>
<dbReference type="InterPro" id="IPR019775">
    <property type="entry name" value="WD40_repeat_CS"/>
</dbReference>
<dbReference type="InterPro" id="IPR013083">
    <property type="entry name" value="Znf_RING/FYVE/PHD"/>
</dbReference>
<dbReference type="InterPro" id="IPR013915">
    <property type="entry name" value="Prp19_cc"/>
</dbReference>
<evidence type="ECO:0000256" key="15">
    <source>
        <dbReference type="ARBA" id="ARBA00022737"/>
    </source>
</evidence>
<dbReference type="GO" id="GO:0005524">
    <property type="term" value="F:ATP binding"/>
    <property type="evidence" value="ECO:0007669"/>
    <property type="project" value="UniProtKB-UniRule"/>
</dbReference>
<keyword evidence="14 25" id="KW-0747">Spliceosome</keyword>
<evidence type="ECO:0000256" key="4">
    <source>
        <dbReference type="ARBA" id="ARBA00004419"/>
    </source>
</evidence>
<evidence type="ECO:0000256" key="9">
    <source>
        <dbReference type="ARBA" id="ARBA00015618"/>
    </source>
</evidence>
<dbReference type="Gene3D" id="3.30.40.10">
    <property type="entry name" value="Zinc/RING finger domain, C3HC4 (zinc finger)"/>
    <property type="match status" value="1"/>
</dbReference>
<dbReference type="GO" id="GO:0000974">
    <property type="term" value="C:Prp19 complex"/>
    <property type="evidence" value="ECO:0007669"/>
    <property type="project" value="UniProtKB-UniRule"/>
</dbReference>
<dbReference type="InterPro" id="IPR055340">
    <property type="entry name" value="RING-Ubox_PRP19"/>
</dbReference>
<dbReference type="Proteomes" id="UP000887574">
    <property type="component" value="Unplaced"/>
</dbReference>
<evidence type="ECO:0000256" key="1">
    <source>
        <dbReference type="ARBA" id="ARBA00000900"/>
    </source>
</evidence>
<dbReference type="Gene3D" id="2.130.10.10">
    <property type="entry name" value="YVTN repeat-like/Quinoprotein amine dehydrogenase"/>
    <property type="match status" value="1"/>
</dbReference>
<feature type="domain" description="U-box" evidence="28">
    <location>
        <begin position="523"/>
        <end position="599"/>
    </location>
</feature>
<feature type="repeat" description="Solcar" evidence="23">
    <location>
        <begin position="1225"/>
        <end position="1307"/>
    </location>
</feature>
<comment type="catalytic activity">
    <reaction evidence="1 25">
        <text>S-ubiquitinyl-[E2 ubiquitin-conjugating enzyme]-L-cysteine + [acceptor protein]-L-lysine = [E2 ubiquitin-conjugating enzyme]-L-cysteine + N(6)-ubiquitinyl-[acceptor protein]-L-lysine.</text>
        <dbReference type="EC" id="2.3.2.27"/>
    </reaction>
</comment>
<feature type="repeat" description="WD" evidence="22">
    <location>
        <begin position="777"/>
        <end position="818"/>
    </location>
</feature>
<feature type="repeat" description="WD" evidence="22">
    <location>
        <begin position="897"/>
        <end position="931"/>
    </location>
</feature>
<feature type="compositionally biased region" description="Polar residues" evidence="26">
    <location>
        <begin position="197"/>
        <end position="210"/>
    </location>
</feature>
<evidence type="ECO:0000256" key="6">
    <source>
        <dbReference type="ARBA" id="ARBA00006375"/>
    </source>
</evidence>
<evidence type="ECO:0000256" key="23">
    <source>
        <dbReference type="PROSITE-ProRule" id="PRU00282"/>
    </source>
</evidence>
<dbReference type="GO" id="GO:0000398">
    <property type="term" value="P:mRNA splicing, via spliceosome"/>
    <property type="evidence" value="ECO:0007669"/>
    <property type="project" value="InterPro"/>
</dbReference>
<dbReference type="Pfam" id="PF07714">
    <property type="entry name" value="PK_Tyr_Ser-Thr"/>
    <property type="match status" value="1"/>
</dbReference>
<dbReference type="Pfam" id="PF08606">
    <property type="entry name" value="Prp19"/>
    <property type="match status" value="1"/>
</dbReference>
<dbReference type="PROSITE" id="PS00107">
    <property type="entry name" value="PROTEIN_KINASE_ATP"/>
    <property type="match status" value="1"/>
</dbReference>
<dbReference type="Gene3D" id="3.30.200.20">
    <property type="entry name" value="Phosphorylase Kinase, domain 1"/>
    <property type="match status" value="1"/>
</dbReference>
<dbReference type="EC" id="2.3.2.27" evidence="8 25"/>
<dbReference type="FunFam" id="3.30.40.10:FF:000027">
    <property type="entry name" value="Pre-mRNA-processing factor 19, putative"/>
    <property type="match status" value="1"/>
</dbReference>
<comment type="subcellular location">
    <subcellularLocation>
        <location evidence="4">Cytoplasmic vesicle</location>
        <location evidence="4">Autophagosome</location>
    </subcellularLocation>
    <subcellularLocation>
        <location evidence="3">Membrane</location>
        <topology evidence="3">Multi-pass membrane protein</topology>
    </subcellularLocation>
    <subcellularLocation>
        <location evidence="2 25">Nucleus</location>
    </subcellularLocation>
</comment>
<feature type="domain" description="Protein kinase" evidence="27">
    <location>
        <begin position="249"/>
        <end position="490"/>
    </location>
</feature>
<dbReference type="InterPro" id="IPR001245">
    <property type="entry name" value="Ser-Thr/Tyr_kinase_cat_dom"/>
</dbReference>
<evidence type="ECO:0000256" key="20">
    <source>
        <dbReference type="ARBA" id="ARBA00023204"/>
    </source>
</evidence>
<evidence type="ECO:0000256" key="3">
    <source>
        <dbReference type="ARBA" id="ARBA00004141"/>
    </source>
</evidence>
<dbReference type="GO" id="GO:0071006">
    <property type="term" value="C:U2-type catalytic step 1 spliceosome"/>
    <property type="evidence" value="ECO:0007669"/>
    <property type="project" value="TreeGrafter"/>
</dbReference>
<dbReference type="InterPro" id="IPR008266">
    <property type="entry name" value="Tyr_kinase_AS"/>
</dbReference>
<dbReference type="PROSITE" id="PS50920">
    <property type="entry name" value="SOLCAR"/>
    <property type="match status" value="3"/>
</dbReference>
<dbReference type="Gene3D" id="1.10.510.10">
    <property type="entry name" value="Transferase(Phosphotransferase) domain 1"/>
    <property type="match status" value="2"/>
</dbReference>
<dbReference type="PANTHER" id="PTHR43995:SF1">
    <property type="entry name" value="PRE-MRNA-PROCESSING FACTOR 19"/>
    <property type="match status" value="1"/>
</dbReference>
<evidence type="ECO:0000256" key="10">
    <source>
        <dbReference type="ARBA" id="ARBA00022574"/>
    </source>
</evidence>
<organism evidence="29 30">
    <name type="scientific">Ditylenchus dipsaci</name>
    <dbReference type="NCBI Taxonomy" id="166011"/>
    <lineage>
        <taxon>Eukaryota</taxon>
        <taxon>Metazoa</taxon>
        <taxon>Ecdysozoa</taxon>
        <taxon>Nematoda</taxon>
        <taxon>Chromadorea</taxon>
        <taxon>Rhabditida</taxon>
        <taxon>Tylenchina</taxon>
        <taxon>Tylenchomorpha</taxon>
        <taxon>Sphaerularioidea</taxon>
        <taxon>Anguinidae</taxon>
        <taxon>Anguininae</taxon>
        <taxon>Ditylenchus</taxon>
    </lineage>
</organism>
<keyword evidence="10 22" id="KW-0853">WD repeat</keyword>
<comment type="similarity">
    <text evidence="7 25">Belongs to the WD repeat PRP19 family.</text>
</comment>
<dbReference type="SUPFAM" id="SSF56112">
    <property type="entry name" value="Protein kinase-like (PK-like)"/>
    <property type="match status" value="1"/>
</dbReference>
<dbReference type="GO" id="GO:0004672">
    <property type="term" value="F:protein kinase activity"/>
    <property type="evidence" value="ECO:0007669"/>
    <property type="project" value="InterPro"/>
</dbReference>
<reference evidence="30" key="1">
    <citation type="submission" date="2022-11" db="UniProtKB">
        <authorList>
            <consortium name="WormBaseParasite"/>
        </authorList>
    </citation>
    <scope>IDENTIFICATION</scope>
</reference>
<sequence>MMRSPNTPNPNSTGRGAPHHSIPHQWVLKRCKNPNKSKCVVCNQCVGFLSPYESAGVARYLSMQNAKLLTQMVISARQDNWAPNIGTSKSMNDMPITQLIDLQTPTIVDSSSSTNSSAPSTPACFLSGANICQHTKEDDEEGKFRFPEPNNIPIPHIILPTTSGAQYDVNTGVESQGSDCTLKLVSSDDGSEKNEYFQDSQSNEDNSSKLNGCAFERSHKWDRKSWQMFTIRGHAPWKDVTIPFREIKIFPDSLIGHGRFGVVHKVDHFGTVAIKFLNMNHVDEEKRLEVFKQDTACFQNARHDNLVFFRGYTMDRDCLGIVMEFIKGQPLYTLLHDDDAIKKPHVDFNDVVELSKQICQAISYLHTKRILHKDLRSKNVFVKDRKVPGAGSVSDHTLFLCLTIGFAIWHLNFDVYAFGSIWYELLTHTFPFSSLPPDSVMWQVGNGMKSALTNVNCCREAKMLLMQCWSYLPKPCQEKHEEIRPSPPLFPFAKALSQYFDKAVLSCFIKLENLSLIGFCYIVEMSSFTCAISGTQAEVPVVSPCSGEVFEKRLIVKYIEENGTDPISNEKLDVSQLVDLKIDPSNRALHRSLSTVSMPLLLKTLQDEWDAVMLNSFTLRQELKTAREELTHTLYQNDAACRVINRLSSELQSARQILATLPHGRPTETQETVEMEVTEDVGGRLPGISETIIVTLQDKATAYSSARKLRGKKLPEGLASVDDIKQYVQTSCQDGIHNASAPGITALDIQKDMVLTGGSDKNVILFNMGAETIENTFKGHQKKITAVVMHPNQKVFVSGSQDSQIRIWGKDSESARQVIGIHDKAVTDISLHPTGDYILSSSLDSFWSLVDLNAGRALTKVKSSEDENSKGTGISSIEFHPDGLIFGTGSEDAVGSVRAISFSENGYYLATGAEDGEVKIWDLRKLTNFKTLVINDGKHPLNALCFDQSGQYLAVAGSDTQVIHVKTWSVVARFEENNMPVTGVRFGENAKFVVSTSLDKTLRIRRWSLEAKCLDVIVKKKLRLTDMKDGLIDLVSGTAAGVACVYAGQPLDTVKVKMQAFPAIYGNWGKCFNDTYRIDGIRGLYAGTLPSLAANVSENAVLFTAYGYCQKMVAWLVGKKDVSSMNPVENAISGSCAAVFASAVLCPTELIKCQLQSQRELHKGKKHGTPFSVCRDMYRARGYRAFFVGMTPTLLREVPGYFFFFGGYETCRYFFSTDGKSKNEIGVVRTAISGSVGGMLLWSIIFPADVVKSRMQVSGGGRFTEIWMDIYKNEGVYAFYKGLSPTLIRTCLASSCLFLAYENTKRFLNSVL</sequence>